<feature type="domain" description="AMP-dependent synthetase/ligase" evidence="3">
    <location>
        <begin position="1"/>
        <end position="69"/>
    </location>
</feature>
<dbReference type="InterPro" id="IPR025110">
    <property type="entry name" value="AMP-bd_C"/>
</dbReference>
<dbReference type="PANTHER" id="PTHR43201">
    <property type="entry name" value="ACYL-COA SYNTHETASE"/>
    <property type="match status" value="1"/>
</dbReference>
<dbReference type="EMBL" id="BQXU01000013">
    <property type="protein sequence ID" value="GKT45750.1"/>
    <property type="molecule type" value="Genomic_DNA"/>
</dbReference>
<protein>
    <submittedName>
        <fullName evidence="5">3-[(3aS,4S,7aS)-7a-methyl-1, 5-dioxo-octahydro-1H-inden-4-yl]propanoyl:CoA ligase</fullName>
    </submittedName>
</protein>
<proteinExistence type="inferred from homology"/>
<keyword evidence="2 5" id="KW-0436">Ligase</keyword>
<feature type="domain" description="AMP-binding enzyme C-terminal" evidence="4">
    <location>
        <begin position="120"/>
        <end position="195"/>
    </location>
</feature>
<dbReference type="PANTHER" id="PTHR43201:SF5">
    <property type="entry name" value="MEDIUM-CHAIN ACYL-COA LIGASE ACSF2, MITOCHONDRIAL"/>
    <property type="match status" value="1"/>
</dbReference>
<dbReference type="AlphaFoldDB" id="A0AA37LFS0"/>
<evidence type="ECO:0000313" key="5">
    <source>
        <dbReference type="EMBL" id="GKT45750.1"/>
    </source>
</evidence>
<dbReference type="FunFam" id="3.30.300.30:FF:000008">
    <property type="entry name" value="2,3-dihydroxybenzoate-AMP ligase"/>
    <property type="match status" value="1"/>
</dbReference>
<dbReference type="Proteomes" id="UP001055115">
    <property type="component" value="Unassembled WGS sequence"/>
</dbReference>
<keyword evidence="6" id="KW-1185">Reference proteome</keyword>
<dbReference type="GO" id="GO:0006631">
    <property type="term" value="P:fatty acid metabolic process"/>
    <property type="evidence" value="ECO:0007669"/>
    <property type="project" value="TreeGrafter"/>
</dbReference>
<gene>
    <name evidence="5" type="ORF">ColSpa_05931</name>
</gene>
<comment type="similarity">
    <text evidence="1">Belongs to the ATP-dependent AMP-binding enzyme family.</text>
</comment>
<dbReference type="Gene3D" id="3.30.300.30">
    <property type="match status" value="1"/>
</dbReference>
<dbReference type="SUPFAM" id="SSF56801">
    <property type="entry name" value="Acetyl-CoA synthetase-like"/>
    <property type="match status" value="1"/>
</dbReference>
<dbReference type="RefSeq" id="XP_049128100.1">
    <property type="nucleotide sequence ID" value="XM_049272143.1"/>
</dbReference>
<organism evidence="5 6">
    <name type="scientific">Colletotrichum spaethianum</name>
    <dbReference type="NCBI Taxonomy" id="700344"/>
    <lineage>
        <taxon>Eukaryota</taxon>
        <taxon>Fungi</taxon>
        <taxon>Dikarya</taxon>
        <taxon>Ascomycota</taxon>
        <taxon>Pezizomycotina</taxon>
        <taxon>Sordariomycetes</taxon>
        <taxon>Hypocreomycetidae</taxon>
        <taxon>Glomerellales</taxon>
        <taxon>Glomerellaceae</taxon>
        <taxon>Colletotrichum</taxon>
        <taxon>Colletotrichum spaethianum species complex</taxon>
    </lineage>
</organism>
<name>A0AA37LFS0_9PEZI</name>
<dbReference type="GO" id="GO:0031956">
    <property type="term" value="F:medium-chain fatty acid-CoA ligase activity"/>
    <property type="evidence" value="ECO:0007669"/>
    <property type="project" value="TreeGrafter"/>
</dbReference>
<evidence type="ECO:0000313" key="6">
    <source>
        <dbReference type="Proteomes" id="UP001055115"/>
    </source>
</evidence>
<dbReference type="Pfam" id="PF13193">
    <property type="entry name" value="AMP-binding_C"/>
    <property type="match status" value="1"/>
</dbReference>
<reference evidence="5 6" key="1">
    <citation type="submission" date="2022-03" db="EMBL/GenBank/DDBJ databases">
        <title>Genome data of Colletotrichum spp.</title>
        <authorList>
            <person name="Utami Y.D."/>
            <person name="Hiruma K."/>
        </authorList>
    </citation>
    <scope>NUCLEOTIDE SEQUENCE [LARGE SCALE GENOMIC DNA]</scope>
    <source>
        <strain evidence="5 6">MAFF 239500</strain>
    </source>
</reference>
<accession>A0AA37LFS0</accession>
<dbReference type="InterPro" id="IPR045851">
    <property type="entry name" value="AMP-bd_C_sf"/>
</dbReference>
<evidence type="ECO:0000256" key="2">
    <source>
        <dbReference type="ARBA" id="ARBA00022598"/>
    </source>
</evidence>
<dbReference type="Pfam" id="PF00501">
    <property type="entry name" value="AMP-binding"/>
    <property type="match status" value="1"/>
</dbReference>
<comment type="caution">
    <text evidence="5">The sequence shown here is derived from an EMBL/GenBank/DDBJ whole genome shotgun (WGS) entry which is preliminary data.</text>
</comment>
<evidence type="ECO:0000256" key="1">
    <source>
        <dbReference type="ARBA" id="ARBA00006432"/>
    </source>
</evidence>
<evidence type="ECO:0000259" key="3">
    <source>
        <dbReference type="Pfam" id="PF00501"/>
    </source>
</evidence>
<evidence type="ECO:0000259" key="4">
    <source>
        <dbReference type="Pfam" id="PF13193"/>
    </source>
</evidence>
<dbReference type="InterPro" id="IPR042099">
    <property type="entry name" value="ANL_N_sf"/>
</dbReference>
<dbReference type="Gene3D" id="3.40.50.12780">
    <property type="entry name" value="N-terminal domain of ligase-like"/>
    <property type="match status" value="1"/>
</dbReference>
<sequence>MVDGYGSTETGTVSGMPLSKELIGNKAGSVGLPGPLTAVRVVDERDEDVSIGVSGEILVSGPSVTPGYWNQPEENLTAFTTDGWFRTGDVGRVDEDGYVFLIDRQKNMFISGGENVYPAEVEAAMAEHPGVVDVAVVGVPDQFWGEAGRAYIVAAPGFQLTHADLVDHCRSLIARYKVPRETVFVGDFPRTGSGKVQKHLLADVSVARL</sequence>
<dbReference type="InterPro" id="IPR000873">
    <property type="entry name" value="AMP-dep_synth/lig_dom"/>
</dbReference>
<dbReference type="GeneID" id="73326733"/>